<evidence type="ECO:0008006" key="5">
    <source>
        <dbReference type="Google" id="ProtNLM"/>
    </source>
</evidence>
<name>A0ABM8EDU8_9HYPH</name>
<keyword evidence="4" id="KW-1185">Reference proteome</keyword>
<keyword evidence="2" id="KW-0812">Transmembrane</keyword>
<geneLocation type="plasmid" evidence="3 4">
    <name>pSS37A-Re-1</name>
</geneLocation>
<feature type="transmembrane region" description="Helical" evidence="2">
    <location>
        <begin position="26"/>
        <end position="46"/>
    </location>
</feature>
<keyword evidence="2" id="KW-1133">Transmembrane helix</keyword>
<keyword evidence="2" id="KW-0472">Membrane</keyword>
<keyword evidence="3" id="KW-0614">Plasmid</keyword>
<sequence>MTVELVPVSTGGMASFWAHHGRLRSALAAGAAAWLLLLQLFLTVVVEAHASRFGSADVAVAAAGQDCIAPSGDRAPRDHADGHGHCVLCRICPQHDAADADPVAFLHYVIAFLYPRSSGEPVFFRNRLPPPEGTGGSRVFSSRAPPPTALSSRLY</sequence>
<accession>A0ABM8EDU8</accession>
<dbReference type="RefSeq" id="WP_281932393.1">
    <property type="nucleotide sequence ID" value="NZ_AP027143.1"/>
</dbReference>
<evidence type="ECO:0000256" key="2">
    <source>
        <dbReference type="SAM" id="Phobius"/>
    </source>
</evidence>
<gene>
    <name evidence="3" type="ORF">SS37A_36180</name>
</gene>
<evidence type="ECO:0000313" key="3">
    <source>
        <dbReference type="EMBL" id="BDV36088.1"/>
    </source>
</evidence>
<organism evidence="3 4">
    <name type="scientific">Methylocystis iwaonis</name>
    <dbReference type="NCBI Taxonomy" id="2885079"/>
    <lineage>
        <taxon>Bacteria</taxon>
        <taxon>Pseudomonadati</taxon>
        <taxon>Pseudomonadota</taxon>
        <taxon>Alphaproteobacteria</taxon>
        <taxon>Hyphomicrobiales</taxon>
        <taxon>Methylocystaceae</taxon>
        <taxon>Methylocystis</taxon>
    </lineage>
</organism>
<evidence type="ECO:0000313" key="4">
    <source>
        <dbReference type="Proteomes" id="UP001317629"/>
    </source>
</evidence>
<protein>
    <recommendedName>
        <fullName evidence="5">DUF2946 domain-containing protein</fullName>
    </recommendedName>
</protein>
<dbReference type="EMBL" id="AP027143">
    <property type="protein sequence ID" value="BDV36088.1"/>
    <property type="molecule type" value="Genomic_DNA"/>
</dbReference>
<dbReference type="Proteomes" id="UP001317629">
    <property type="component" value="Plasmid pSS37A-Re-1"/>
</dbReference>
<evidence type="ECO:0000256" key="1">
    <source>
        <dbReference type="SAM" id="MobiDB-lite"/>
    </source>
</evidence>
<reference evidence="3 4" key="1">
    <citation type="journal article" date="2023" name="Int. J. Syst. Evol. Microbiol.">
        <title>Methylocystis iwaonis sp. nov., a type II methane-oxidizing bacterium from surface soil of a rice paddy field in Japan, and emended description of the genus Methylocystis (ex Whittenbury et al. 1970) Bowman et al. 1993.</title>
        <authorList>
            <person name="Kaise H."/>
            <person name="Sawadogo J.B."/>
            <person name="Alam M.S."/>
            <person name="Ueno C."/>
            <person name="Dianou D."/>
            <person name="Shinjo R."/>
            <person name="Asakawa S."/>
        </authorList>
    </citation>
    <scope>NUCLEOTIDE SEQUENCE [LARGE SCALE GENOMIC DNA]</scope>
    <source>
        <strain evidence="3 4">SS37A-Re</strain>
    </source>
</reference>
<proteinExistence type="predicted"/>
<feature type="region of interest" description="Disordered" evidence="1">
    <location>
        <begin position="125"/>
        <end position="155"/>
    </location>
</feature>